<dbReference type="Proteomes" id="UP000774947">
    <property type="component" value="Unassembled WGS sequence"/>
</dbReference>
<feature type="transmembrane region" description="Helical" evidence="1">
    <location>
        <begin position="139"/>
        <end position="161"/>
    </location>
</feature>
<gene>
    <name evidence="3" type="ORF">K8W17_07725</name>
</gene>
<name>A0A921B4W0_9LACO</name>
<reference evidence="3" key="1">
    <citation type="journal article" date="2021" name="PeerJ">
        <title>Extensive microbial diversity within the chicken gut microbiome revealed by metagenomics and culture.</title>
        <authorList>
            <person name="Gilroy R."/>
            <person name="Ravi A."/>
            <person name="Getino M."/>
            <person name="Pursley I."/>
            <person name="Horton D.L."/>
            <person name="Alikhan N.F."/>
            <person name="Baker D."/>
            <person name="Gharbi K."/>
            <person name="Hall N."/>
            <person name="Watson M."/>
            <person name="Adriaenssens E.M."/>
            <person name="Foster-Nyarko E."/>
            <person name="Jarju S."/>
            <person name="Secka A."/>
            <person name="Antonio M."/>
            <person name="Oren A."/>
            <person name="Chaudhuri R.R."/>
            <person name="La Ragione R."/>
            <person name="Hildebrand F."/>
            <person name="Pallen M.J."/>
        </authorList>
    </citation>
    <scope>NUCLEOTIDE SEQUENCE</scope>
    <source>
        <strain evidence="3">CHK173-2119</strain>
    </source>
</reference>
<dbReference type="InterPro" id="IPR053150">
    <property type="entry name" value="Teicoplanin_resist-assoc"/>
</dbReference>
<dbReference type="AlphaFoldDB" id="A0A921B4W0"/>
<keyword evidence="1" id="KW-1133">Transmembrane helix</keyword>
<comment type="caution">
    <text evidence="3">The sequence shown here is derived from an EMBL/GenBank/DDBJ whole genome shotgun (WGS) entry which is preliminary data.</text>
</comment>
<keyword evidence="1" id="KW-0812">Transmembrane</keyword>
<evidence type="ECO:0000313" key="3">
    <source>
        <dbReference type="EMBL" id="HJE15951.1"/>
    </source>
</evidence>
<feature type="domain" description="VanZ-like" evidence="2">
    <location>
        <begin position="45"/>
        <end position="187"/>
    </location>
</feature>
<evidence type="ECO:0000313" key="4">
    <source>
        <dbReference type="Proteomes" id="UP000774947"/>
    </source>
</evidence>
<organism evidence="3 4">
    <name type="scientific">Lapidilactobacillus dextrinicus</name>
    <dbReference type="NCBI Taxonomy" id="51664"/>
    <lineage>
        <taxon>Bacteria</taxon>
        <taxon>Bacillati</taxon>
        <taxon>Bacillota</taxon>
        <taxon>Bacilli</taxon>
        <taxon>Lactobacillales</taxon>
        <taxon>Lactobacillaceae</taxon>
        <taxon>Lapidilactobacillus</taxon>
    </lineage>
</organism>
<protein>
    <submittedName>
        <fullName evidence="3">VanZ family protein</fullName>
    </submittedName>
</protein>
<sequence length="204" mass="24171">MLASHIEVMISIGLISLIVGGCYFIFYRIRHRKMKTAHFFRHWVFLTYLLMVGGLTLLPLPGPDDFLSADEEHYIFIPFNFLKRIYIYLQANPPSSFHPPFIGMLFDDLLMQPILNIVLMIPLGFYFNRYLKWSLFRTLMATFLFSFIIELLQLTGLLFIYDQPYRLFEVDDLMTNTFGGFCGFWLSNYLKQHYRSQNLIKSLK</sequence>
<proteinExistence type="predicted"/>
<feature type="transmembrane region" description="Helical" evidence="1">
    <location>
        <begin position="109"/>
        <end position="127"/>
    </location>
</feature>
<dbReference type="PANTHER" id="PTHR36834:SF1">
    <property type="entry name" value="INTEGRAL MEMBRANE PROTEIN"/>
    <property type="match status" value="1"/>
</dbReference>
<reference evidence="3" key="2">
    <citation type="submission" date="2021-09" db="EMBL/GenBank/DDBJ databases">
        <authorList>
            <person name="Gilroy R."/>
        </authorList>
    </citation>
    <scope>NUCLEOTIDE SEQUENCE</scope>
    <source>
        <strain evidence="3">CHK173-2119</strain>
    </source>
</reference>
<dbReference type="InterPro" id="IPR006976">
    <property type="entry name" value="VanZ-like"/>
</dbReference>
<feature type="transmembrane region" description="Helical" evidence="1">
    <location>
        <begin position="6"/>
        <end position="27"/>
    </location>
</feature>
<evidence type="ECO:0000256" key="1">
    <source>
        <dbReference type="SAM" id="Phobius"/>
    </source>
</evidence>
<feature type="transmembrane region" description="Helical" evidence="1">
    <location>
        <begin position="173"/>
        <end position="190"/>
    </location>
</feature>
<dbReference type="PANTHER" id="PTHR36834">
    <property type="entry name" value="MEMBRANE PROTEIN-RELATED"/>
    <property type="match status" value="1"/>
</dbReference>
<dbReference type="Pfam" id="PF04892">
    <property type="entry name" value="VanZ"/>
    <property type="match status" value="1"/>
</dbReference>
<keyword evidence="1" id="KW-0472">Membrane</keyword>
<evidence type="ECO:0000259" key="2">
    <source>
        <dbReference type="Pfam" id="PF04892"/>
    </source>
</evidence>
<accession>A0A921B4W0</accession>
<dbReference type="EMBL" id="DYXY01000203">
    <property type="protein sequence ID" value="HJE15951.1"/>
    <property type="molecule type" value="Genomic_DNA"/>
</dbReference>
<feature type="transmembrane region" description="Helical" evidence="1">
    <location>
        <begin position="39"/>
        <end position="58"/>
    </location>
</feature>